<reference evidence="1 2" key="1">
    <citation type="journal article" date="2013" name="Proc. Natl. Acad. Sci. U.S.A.">
        <title>Genome of an arbuscular mycorrhizal fungus provides insight into the oldest plant symbiosis.</title>
        <authorList>
            <person name="Tisserant E."/>
            <person name="Malbreil M."/>
            <person name="Kuo A."/>
            <person name="Kohler A."/>
            <person name="Symeonidi A."/>
            <person name="Balestrini R."/>
            <person name="Charron P."/>
            <person name="Duensing N."/>
            <person name="Frei Dit Frey N."/>
            <person name="Gianinazzi-Pearson V."/>
            <person name="Gilbert L.B."/>
            <person name="Handa Y."/>
            <person name="Herr J.R."/>
            <person name="Hijri M."/>
            <person name="Koul R."/>
            <person name="Kawaguchi M."/>
            <person name="Krajinski F."/>
            <person name="Lammers P.J."/>
            <person name="Masclaux F.G."/>
            <person name="Murat C."/>
            <person name="Morin E."/>
            <person name="Ndikumana S."/>
            <person name="Pagni M."/>
            <person name="Petitpierre D."/>
            <person name="Requena N."/>
            <person name="Rosikiewicz P."/>
            <person name="Riley R."/>
            <person name="Saito K."/>
            <person name="San Clemente H."/>
            <person name="Shapiro H."/>
            <person name="van Tuinen D."/>
            <person name="Becard G."/>
            <person name="Bonfante P."/>
            <person name="Paszkowski U."/>
            <person name="Shachar-Hill Y.Y."/>
            <person name="Tuskan G.A."/>
            <person name="Young P.W."/>
            <person name="Sanders I.R."/>
            <person name="Henrissat B."/>
            <person name="Rensing S.A."/>
            <person name="Grigoriev I.V."/>
            <person name="Corradi N."/>
            <person name="Roux C."/>
            <person name="Martin F."/>
        </authorList>
    </citation>
    <scope>NUCLEOTIDE SEQUENCE [LARGE SCALE GENOMIC DNA]</scope>
    <source>
        <strain evidence="1 2">DAOM 197198</strain>
    </source>
</reference>
<dbReference type="EMBL" id="AUPC02000273">
    <property type="protein sequence ID" value="POG63231.1"/>
    <property type="molecule type" value="Genomic_DNA"/>
</dbReference>
<proteinExistence type="predicted"/>
<protein>
    <recommendedName>
        <fullName evidence="3">HTH CENPB-type domain-containing protein</fullName>
    </recommendedName>
</protein>
<comment type="caution">
    <text evidence="1">The sequence shown here is derived from an EMBL/GenBank/DDBJ whole genome shotgun (WGS) entry which is preliminary data.</text>
</comment>
<name>A0A2P4PCX3_RHIID</name>
<accession>A0A2P4PCX3</accession>
<reference evidence="1 2" key="2">
    <citation type="journal article" date="2018" name="New Phytol.">
        <title>High intraspecific genome diversity in the model arbuscular mycorrhizal symbiont Rhizophagus irregularis.</title>
        <authorList>
            <person name="Chen E.C.H."/>
            <person name="Morin E."/>
            <person name="Beaudet D."/>
            <person name="Noel J."/>
            <person name="Yildirir G."/>
            <person name="Ndikumana S."/>
            <person name="Charron P."/>
            <person name="St-Onge C."/>
            <person name="Giorgi J."/>
            <person name="Kruger M."/>
            <person name="Marton T."/>
            <person name="Ropars J."/>
            <person name="Grigoriev I.V."/>
            <person name="Hainaut M."/>
            <person name="Henrissat B."/>
            <person name="Roux C."/>
            <person name="Martin F."/>
            <person name="Corradi N."/>
        </authorList>
    </citation>
    <scope>NUCLEOTIDE SEQUENCE [LARGE SCALE GENOMIC DNA]</scope>
    <source>
        <strain evidence="1 2">DAOM 197198</strain>
    </source>
</reference>
<keyword evidence="2" id="KW-1185">Reference proteome</keyword>
<evidence type="ECO:0000313" key="2">
    <source>
        <dbReference type="Proteomes" id="UP000018888"/>
    </source>
</evidence>
<evidence type="ECO:0000313" key="1">
    <source>
        <dbReference type="EMBL" id="POG63231.1"/>
    </source>
</evidence>
<dbReference type="AlphaFoldDB" id="A0A2P4PCX3"/>
<dbReference type="VEuPathDB" id="FungiDB:RhiirFUN_012291"/>
<dbReference type="VEuPathDB" id="FungiDB:RhiirFUN_013915"/>
<dbReference type="Proteomes" id="UP000018888">
    <property type="component" value="Unassembled WGS sequence"/>
</dbReference>
<sequence length="215" mass="24973">MPLQKKRRQNMVVSKRVANKKIIKRHRNSYSIEQKRQVVAYAKENGIIKALKSFELDKSMVSRWVNLNEKWVNETNQNSKRVGSGRKSFYPEAEKELYDWIIEQRKQGLEIRELLIFGVNYKMIGEVILPPPPYSEKDNDDLIALKESLPSPYNECDIKVEVIVDMAAKAHQAAVERLANLVDMADKKKIFEEEEIIGRTGELQEAAEEIVDKKR</sequence>
<gene>
    <name evidence="1" type="ORF">GLOIN_2v1484840</name>
</gene>
<organism evidence="1 2">
    <name type="scientific">Rhizophagus irregularis (strain DAOM 181602 / DAOM 197198 / MUCL 43194)</name>
    <name type="common">Arbuscular mycorrhizal fungus</name>
    <name type="synonym">Glomus intraradices</name>
    <dbReference type="NCBI Taxonomy" id="747089"/>
    <lineage>
        <taxon>Eukaryota</taxon>
        <taxon>Fungi</taxon>
        <taxon>Fungi incertae sedis</taxon>
        <taxon>Mucoromycota</taxon>
        <taxon>Glomeromycotina</taxon>
        <taxon>Glomeromycetes</taxon>
        <taxon>Glomerales</taxon>
        <taxon>Glomeraceae</taxon>
        <taxon>Rhizophagus</taxon>
    </lineage>
</organism>
<evidence type="ECO:0008006" key="3">
    <source>
        <dbReference type="Google" id="ProtNLM"/>
    </source>
</evidence>